<accession>A0A544YL74</accession>
<evidence type="ECO:0000259" key="1">
    <source>
        <dbReference type="Pfam" id="PF01551"/>
    </source>
</evidence>
<dbReference type="Pfam" id="PF01551">
    <property type="entry name" value="Peptidase_M23"/>
    <property type="match status" value="1"/>
</dbReference>
<dbReference type="InterPro" id="IPR016047">
    <property type="entry name" value="M23ase_b-sheet_dom"/>
</dbReference>
<dbReference type="PANTHER" id="PTHR21666">
    <property type="entry name" value="PEPTIDASE-RELATED"/>
    <property type="match status" value="1"/>
</dbReference>
<dbReference type="PANTHER" id="PTHR21666:SF270">
    <property type="entry name" value="MUREIN HYDROLASE ACTIVATOR ENVC"/>
    <property type="match status" value="1"/>
</dbReference>
<feature type="domain" description="M23ase beta-sheet core" evidence="1">
    <location>
        <begin position="66"/>
        <end position="160"/>
    </location>
</feature>
<evidence type="ECO:0000313" key="2">
    <source>
        <dbReference type="EMBL" id="TQS17447.1"/>
    </source>
</evidence>
<reference evidence="2 3" key="1">
    <citation type="submission" date="2019-07" db="EMBL/GenBank/DDBJ databases">
        <title>Microbispora hainanensis DSM 45428.</title>
        <authorList>
            <person name="Thawai C."/>
        </authorList>
    </citation>
    <scope>NUCLEOTIDE SEQUENCE [LARGE SCALE GENOMIC DNA]</scope>
    <source>
        <strain evidence="2 3">DSM 45428</strain>
    </source>
</reference>
<proteinExistence type="predicted"/>
<dbReference type="GO" id="GO:0004222">
    <property type="term" value="F:metalloendopeptidase activity"/>
    <property type="evidence" value="ECO:0007669"/>
    <property type="project" value="TreeGrafter"/>
</dbReference>
<comment type="caution">
    <text evidence="2">The sequence shown here is derived from an EMBL/GenBank/DDBJ whole genome shotgun (WGS) entry which is preliminary data.</text>
</comment>
<dbReference type="EMBL" id="VIRM01000046">
    <property type="protein sequence ID" value="TQS17447.1"/>
    <property type="molecule type" value="Genomic_DNA"/>
</dbReference>
<dbReference type="CDD" id="cd12797">
    <property type="entry name" value="M23_peptidase"/>
    <property type="match status" value="1"/>
</dbReference>
<dbReference type="Gene3D" id="2.70.70.10">
    <property type="entry name" value="Glucose Permease (Domain IIA)"/>
    <property type="match status" value="1"/>
</dbReference>
<sequence>MRPMGPPGEAVRSPEAAQPVGTVAPGLFLMRPTGPPGEASGWRWPLSGSARPTRRFDPPPQRWLAGHRGVDVAARPGEKVVAAGPGIVGLAERVAGRGVVTISHSGGLRTTYLPVRALVRPGEVVAAGQVIGVVEEDAAAHCTAPCLHWGLLRGRLYLDPLLLFGRGQVRLLPRWPAR</sequence>
<evidence type="ECO:0000313" key="3">
    <source>
        <dbReference type="Proteomes" id="UP000316541"/>
    </source>
</evidence>
<protein>
    <submittedName>
        <fullName evidence="2">M23 family metallopeptidase</fullName>
    </submittedName>
</protein>
<dbReference type="SUPFAM" id="SSF51261">
    <property type="entry name" value="Duplicated hybrid motif"/>
    <property type="match status" value="1"/>
</dbReference>
<dbReference type="Proteomes" id="UP000316541">
    <property type="component" value="Unassembled WGS sequence"/>
</dbReference>
<name>A0A544YL74_9ACTN</name>
<dbReference type="InterPro" id="IPR050570">
    <property type="entry name" value="Cell_wall_metabolism_enzyme"/>
</dbReference>
<organism evidence="2 3">
    <name type="scientific">Microbispora hainanensis</name>
    <dbReference type="NCBI Taxonomy" id="568844"/>
    <lineage>
        <taxon>Bacteria</taxon>
        <taxon>Bacillati</taxon>
        <taxon>Actinomycetota</taxon>
        <taxon>Actinomycetes</taxon>
        <taxon>Streptosporangiales</taxon>
        <taxon>Streptosporangiaceae</taxon>
        <taxon>Microbispora</taxon>
    </lineage>
</organism>
<dbReference type="AlphaFoldDB" id="A0A544YL74"/>
<dbReference type="InterPro" id="IPR011055">
    <property type="entry name" value="Dup_hybrid_motif"/>
</dbReference>
<gene>
    <name evidence="2" type="ORF">FLX08_29645</name>
</gene>